<dbReference type="OrthoDB" id="6123923at2759"/>
<dbReference type="AlphaFoldDB" id="A0A6J8AXN4"/>
<accession>A0A6J8AXN4</accession>
<dbReference type="Gene3D" id="1.10.443.10">
    <property type="entry name" value="Intergrase catalytic core"/>
    <property type="match status" value="1"/>
</dbReference>
<dbReference type="PANTHER" id="PTHR21446">
    <property type="entry name" value="DUF3504 DOMAIN-CONTAINING PROTEIN"/>
    <property type="match status" value="1"/>
</dbReference>
<name>A0A6J8AXN4_MYTCO</name>
<evidence type="ECO:0000313" key="8">
    <source>
        <dbReference type="Proteomes" id="UP000507470"/>
    </source>
</evidence>
<dbReference type="GO" id="GO:0015074">
    <property type="term" value="P:DNA integration"/>
    <property type="evidence" value="ECO:0007669"/>
    <property type="project" value="InterPro"/>
</dbReference>
<dbReference type="Pfam" id="PF12012">
    <property type="entry name" value="DUF3504"/>
    <property type="match status" value="1"/>
</dbReference>
<keyword evidence="4" id="KW-0233">DNA recombination</keyword>
<dbReference type="InterPro" id="IPR013762">
    <property type="entry name" value="Integrase-like_cat_sf"/>
</dbReference>
<gene>
    <name evidence="7" type="ORF">MCOR_12434</name>
</gene>
<keyword evidence="1" id="KW-1017">Isopeptide bond</keyword>
<reference evidence="7 8" key="1">
    <citation type="submission" date="2020-06" db="EMBL/GenBank/DDBJ databases">
        <authorList>
            <person name="Li R."/>
            <person name="Bekaert M."/>
        </authorList>
    </citation>
    <scope>NUCLEOTIDE SEQUENCE [LARGE SCALE GENOMIC DNA]</scope>
    <source>
        <strain evidence="8">wild</strain>
    </source>
</reference>
<dbReference type="GO" id="GO:0006310">
    <property type="term" value="P:DNA recombination"/>
    <property type="evidence" value="ECO:0007669"/>
    <property type="project" value="UniProtKB-KW"/>
</dbReference>
<dbReference type="Proteomes" id="UP000507470">
    <property type="component" value="Unassembled WGS sequence"/>
</dbReference>
<organism evidence="7 8">
    <name type="scientific">Mytilus coruscus</name>
    <name type="common">Sea mussel</name>
    <dbReference type="NCBI Taxonomy" id="42192"/>
    <lineage>
        <taxon>Eukaryota</taxon>
        <taxon>Metazoa</taxon>
        <taxon>Spiralia</taxon>
        <taxon>Lophotrochozoa</taxon>
        <taxon>Mollusca</taxon>
        <taxon>Bivalvia</taxon>
        <taxon>Autobranchia</taxon>
        <taxon>Pteriomorphia</taxon>
        <taxon>Mytilida</taxon>
        <taxon>Mytiloidea</taxon>
        <taxon>Mytilidae</taxon>
        <taxon>Mytilinae</taxon>
        <taxon>Mytilus</taxon>
    </lineage>
</organism>
<protein>
    <recommendedName>
        <fullName evidence="6">ZMYM2-like/QRICH1 C-terminal domain-containing protein</fullName>
    </recommendedName>
</protein>
<evidence type="ECO:0000256" key="5">
    <source>
        <dbReference type="SAM" id="MobiDB-lite"/>
    </source>
</evidence>
<sequence>MDTNFESFEIHRLAETLSHFYMDARTKEGEIYKYTTLINTRHALNRYLKSPPFLKKIDLIKNTEFTDANVCLKTAKAEIKSVGKGDIVHYPEIESEDLTKLYNSIYLDPSTPFGLANRVQMNVRLYFCRRANENMESMTKETFVVKTYANTGRKYILKKVDEMTKNQRESDHEKVSGHMPEDPEMPDYCPVKNFETYLSKLHPGSDRLWQYPKESFNSNDECWYTKRPIGKDTLSSFLSTLSNKVGLSTTYTNQSIRATGATILGRNCSMAQIMSVTGHKSASSVAVYQRVSNREKQVMGEIITNSVRGQQLSTLSVMPATNTAALIPVSTTSNELASISRTFPIISDLEGVNFNDLFCEYHTLTTVNNTRSFLQAPMLQGCTITNLNITINKS</sequence>
<evidence type="ECO:0000256" key="2">
    <source>
        <dbReference type="ARBA" id="ARBA00022553"/>
    </source>
</evidence>
<dbReference type="EMBL" id="CACVKT020002154">
    <property type="protein sequence ID" value="CAC5375455.1"/>
    <property type="molecule type" value="Genomic_DNA"/>
</dbReference>
<dbReference type="GO" id="GO:0003677">
    <property type="term" value="F:DNA binding"/>
    <property type="evidence" value="ECO:0007669"/>
    <property type="project" value="InterPro"/>
</dbReference>
<dbReference type="InterPro" id="IPR011010">
    <property type="entry name" value="DNA_brk_join_enz"/>
</dbReference>
<evidence type="ECO:0000256" key="3">
    <source>
        <dbReference type="ARBA" id="ARBA00022843"/>
    </source>
</evidence>
<proteinExistence type="predicted"/>
<dbReference type="InterPro" id="IPR052787">
    <property type="entry name" value="MAVS"/>
</dbReference>
<evidence type="ECO:0000256" key="4">
    <source>
        <dbReference type="ARBA" id="ARBA00023172"/>
    </source>
</evidence>
<evidence type="ECO:0000256" key="1">
    <source>
        <dbReference type="ARBA" id="ARBA00022499"/>
    </source>
</evidence>
<evidence type="ECO:0000313" key="7">
    <source>
        <dbReference type="EMBL" id="CAC5375455.1"/>
    </source>
</evidence>
<dbReference type="SUPFAM" id="SSF56349">
    <property type="entry name" value="DNA breaking-rejoining enzymes"/>
    <property type="match status" value="1"/>
</dbReference>
<keyword evidence="8" id="KW-1185">Reference proteome</keyword>
<dbReference type="PANTHER" id="PTHR21446:SF12">
    <property type="entry name" value="POTASSIUM CHANNEL TETRAMERIZATION DOMAIN CONTAINING 1"/>
    <property type="match status" value="1"/>
</dbReference>
<dbReference type="InterPro" id="IPR021893">
    <property type="entry name" value="ZMYM2-like_C"/>
</dbReference>
<keyword evidence="3" id="KW-0832">Ubl conjugation</keyword>
<feature type="compositionally biased region" description="Basic and acidic residues" evidence="5">
    <location>
        <begin position="163"/>
        <end position="181"/>
    </location>
</feature>
<keyword evidence="2" id="KW-0597">Phosphoprotein</keyword>
<feature type="region of interest" description="Disordered" evidence="5">
    <location>
        <begin position="163"/>
        <end position="185"/>
    </location>
</feature>
<feature type="domain" description="ZMYM2-like/QRICH1 C-terminal" evidence="6">
    <location>
        <begin position="142"/>
        <end position="240"/>
    </location>
</feature>
<evidence type="ECO:0000259" key="6">
    <source>
        <dbReference type="Pfam" id="PF12012"/>
    </source>
</evidence>